<evidence type="ECO:0000313" key="2">
    <source>
        <dbReference type="Proteomes" id="UP001280629"/>
    </source>
</evidence>
<gene>
    <name evidence="1" type="ORF">QT716_11895</name>
</gene>
<proteinExistence type="predicted"/>
<dbReference type="SUPFAM" id="SSF63992">
    <property type="entry name" value="Dipeptide transport protein"/>
    <property type="match status" value="1"/>
</dbReference>
<dbReference type="InterPro" id="IPR007035">
    <property type="entry name" value="Peptidase_M55"/>
</dbReference>
<comment type="caution">
    <text evidence="1">The sequence shown here is derived from an EMBL/GenBank/DDBJ whole genome shotgun (WGS) entry which is preliminary data.</text>
</comment>
<dbReference type="InterPro" id="IPR036177">
    <property type="entry name" value="Peptidase_M55_sf"/>
</dbReference>
<dbReference type="EMBL" id="JAUBDH010000007">
    <property type="protein sequence ID" value="MDW0110740.1"/>
    <property type="molecule type" value="Genomic_DNA"/>
</dbReference>
<dbReference type="Proteomes" id="UP001280629">
    <property type="component" value="Unassembled WGS sequence"/>
</dbReference>
<protein>
    <submittedName>
        <fullName evidence="1">M55 family metallopeptidase</fullName>
    </submittedName>
</protein>
<dbReference type="Gene3D" id="3.40.50.10780">
    <property type="entry name" value="Dipeptide transport protein"/>
    <property type="match status" value="1"/>
</dbReference>
<dbReference type="CDD" id="cd08663">
    <property type="entry name" value="DAP_dppA_1"/>
    <property type="match status" value="1"/>
</dbReference>
<keyword evidence="2" id="KW-1185">Reference proteome</keyword>
<dbReference type="PIRSF" id="PIRSF015853">
    <property type="entry name" value="Pep_DppA"/>
    <property type="match status" value="1"/>
</dbReference>
<reference evidence="1 2" key="1">
    <citation type="submission" date="2023-06" db="EMBL/GenBank/DDBJ databases">
        <title>Sporosarcina sp. nov., isolated from Korean traditional fermented seafood 'Jeotgal'.</title>
        <authorList>
            <person name="Yang A.-I."/>
            <person name="Shin N.-R."/>
        </authorList>
    </citation>
    <scope>NUCLEOTIDE SEQUENCE [LARGE SCALE GENOMIC DNA]</scope>
    <source>
        <strain evidence="1 2">KCTC3840</strain>
    </source>
</reference>
<sequence length="272" mass="29751">MKVYISADIEGVAGVVHAEHTIRDGKEHDYARKLMTEEVNACIRGAIEAGADEIVVNDSHGTMRNIYPDQLHSKAKLLMGSPKKLAMVEGLTEDYDAALFVGYHTRAGSNGILNHTFSGRVIQTVRVNRIELGEFGLNAFVAGHFNVPTVFVSGCNLLAEEAGALVPDIKTAIVKESISRTAALNLSPNESCALIQQKTTESLKDIGSQTPFNMNGPYTVEIEFLNTGFADAVEIVPLYERSNPVTVRFTNENWLHCYRLIRGAIMLANSVQ</sequence>
<accession>A0ABU4G307</accession>
<organism evidence="1 2">
    <name type="scientific">Sporosarcina aquimarina</name>
    <dbReference type="NCBI Taxonomy" id="114975"/>
    <lineage>
        <taxon>Bacteria</taxon>
        <taxon>Bacillati</taxon>
        <taxon>Bacillota</taxon>
        <taxon>Bacilli</taxon>
        <taxon>Bacillales</taxon>
        <taxon>Caryophanaceae</taxon>
        <taxon>Sporosarcina</taxon>
    </lineage>
</organism>
<dbReference type="Pfam" id="PF04951">
    <property type="entry name" value="Peptidase_M55"/>
    <property type="match status" value="1"/>
</dbReference>
<evidence type="ECO:0000313" key="1">
    <source>
        <dbReference type="EMBL" id="MDW0110740.1"/>
    </source>
</evidence>
<dbReference type="InterPro" id="IPR027476">
    <property type="entry name" value="DppA_N"/>
</dbReference>
<dbReference type="Gene3D" id="3.30.1360.130">
    <property type="entry name" value="Dipeptide transport protein"/>
    <property type="match status" value="1"/>
</dbReference>
<dbReference type="RefSeq" id="WP_317936300.1">
    <property type="nucleotide sequence ID" value="NZ_JAUBDH010000007.1"/>
</dbReference>
<name>A0ABU4G307_9BACL</name>